<dbReference type="Pfam" id="PF00583">
    <property type="entry name" value="Acetyltransf_1"/>
    <property type="match status" value="1"/>
</dbReference>
<proteinExistence type="predicted"/>
<dbReference type="CDD" id="cd04301">
    <property type="entry name" value="NAT_SF"/>
    <property type="match status" value="1"/>
</dbReference>
<organism evidence="2 3">
    <name type="scientific">Bacillus spongiae</name>
    <dbReference type="NCBI Taxonomy" id="2683610"/>
    <lineage>
        <taxon>Bacteria</taxon>
        <taxon>Bacillati</taxon>
        <taxon>Bacillota</taxon>
        <taxon>Bacilli</taxon>
        <taxon>Bacillales</taxon>
        <taxon>Bacillaceae</taxon>
        <taxon>Bacillus</taxon>
    </lineage>
</organism>
<evidence type="ECO:0000313" key="3">
    <source>
        <dbReference type="Proteomes" id="UP001312865"/>
    </source>
</evidence>
<feature type="domain" description="N-acetyltransferase" evidence="1">
    <location>
        <begin position="1"/>
        <end position="139"/>
    </location>
</feature>
<dbReference type="Gene3D" id="3.40.630.30">
    <property type="match status" value="1"/>
</dbReference>
<gene>
    <name evidence="2" type="ORF">WAK64_16350</name>
</gene>
<evidence type="ECO:0000313" key="2">
    <source>
        <dbReference type="EMBL" id="MEI5908620.1"/>
    </source>
</evidence>
<dbReference type="Proteomes" id="UP001312865">
    <property type="component" value="Unassembled WGS sequence"/>
</dbReference>
<name>A0ABU8HGW5_9BACI</name>
<keyword evidence="3" id="KW-1185">Reference proteome</keyword>
<protein>
    <submittedName>
        <fullName evidence="2">GNAT family N-acetyltransferase</fullName>
    </submittedName>
</protein>
<accession>A0ABU8HGW5</accession>
<dbReference type="InterPro" id="IPR000182">
    <property type="entry name" value="GNAT_dom"/>
</dbReference>
<dbReference type="EMBL" id="JBBAXC010000014">
    <property type="protein sequence ID" value="MEI5908620.1"/>
    <property type="molecule type" value="Genomic_DNA"/>
</dbReference>
<reference evidence="2 3" key="1">
    <citation type="journal article" date="2018" name="J. Microbiol.">
        <title>Bacillus spongiae sp. nov., isolated from sponge of Jeju Island.</title>
        <authorList>
            <person name="Lee G.E."/>
            <person name="Im W.T."/>
            <person name="Park J.S."/>
        </authorList>
    </citation>
    <scope>NUCLEOTIDE SEQUENCE [LARGE SCALE GENOMIC DNA]</scope>
    <source>
        <strain evidence="2 3">135PIL107-10</strain>
    </source>
</reference>
<dbReference type="SUPFAM" id="SSF55729">
    <property type="entry name" value="Acyl-CoA N-acyltransferases (Nat)"/>
    <property type="match status" value="1"/>
</dbReference>
<dbReference type="PROSITE" id="PS51186">
    <property type="entry name" value="GNAT"/>
    <property type="match status" value="1"/>
</dbReference>
<dbReference type="InterPro" id="IPR016181">
    <property type="entry name" value="Acyl_CoA_acyltransferase"/>
</dbReference>
<sequence length="141" mass="16560">MKIMQKESQNETDFIRKKLIEYNMSKLPDHIKTPKENICFVLKNDDGETLGGVTGTTYWQHLHIDILWVDEAIRHKGYGSQLLMEIERVAKEKGCRLICLDTLSFQAPDFYERNGYKVFGVIEDHPKGYNQYFLEKRLSID</sequence>
<evidence type="ECO:0000259" key="1">
    <source>
        <dbReference type="PROSITE" id="PS51186"/>
    </source>
</evidence>
<comment type="caution">
    <text evidence="2">The sequence shown here is derived from an EMBL/GenBank/DDBJ whole genome shotgun (WGS) entry which is preliminary data.</text>
</comment>
<dbReference type="RefSeq" id="WP_336588066.1">
    <property type="nucleotide sequence ID" value="NZ_JBBAXC010000014.1"/>
</dbReference>